<protein>
    <recommendedName>
        <fullName evidence="3">SWIM-type domain-containing protein</fullName>
    </recommendedName>
</protein>
<dbReference type="OrthoDB" id="26424at2"/>
<sequence length="435" mass="51697">MIIKLSEENYDIKKNILFQYGAKEDEIQSSKKLIKEYINKAKSRGFIEWNRVSDALRGAEMTLKKADKKMEVGDTESAVFLSITVLSPVVDMLQYCDDSNGFVGSVIEESFDIIDQALTSNIHQLKDSQKKGIFKKLMKEAQHKRYDSWDDLRIRLLEICIYFCSISDLRSKLEKQIHNMLENLSGESWFSEYKKEQLLLLKQQLIERFDEEEKGLKFIFEHLGLNPFREKAITHLIEKGEFSQVLSLCEEGEEIDKEYPGLVDKWKKYQLLAYEKLGDVTMQKKLLQDFVYKNEYTYYSRLKTLYKPEEWNNVLQEMIETFEKQSYPPSTYVEILKTEKMSDKLLRYCQNHKPEIEYLHPYLIKDYFEEVIKLFAEWIEIEAHESSNRKQYKKVCKKIKTFKKASGDIHAHLLIENLQQTYKRRPAFIDELEKI</sequence>
<accession>A0A0M5JEY0</accession>
<organism evidence="1 2">
    <name type="scientific">Bacillus gobiensis</name>
    <dbReference type="NCBI Taxonomy" id="1441095"/>
    <lineage>
        <taxon>Bacteria</taxon>
        <taxon>Bacillati</taxon>
        <taxon>Bacillota</taxon>
        <taxon>Bacilli</taxon>
        <taxon>Bacillales</taxon>
        <taxon>Bacillaceae</taxon>
        <taxon>Bacillus</taxon>
    </lineage>
</organism>
<proteinExistence type="predicted"/>
<reference evidence="1 2" key="2">
    <citation type="journal article" date="2016" name="Int. J. Syst. Evol. Microbiol.">
        <title>Bacillus gobiensis sp. nov., isolated from a soil sample.</title>
        <authorList>
            <person name="Liu B."/>
            <person name="Liu G.H."/>
            <person name="Cetin S."/>
            <person name="Schumann P."/>
            <person name="Pan Z.Z."/>
            <person name="Chen Q.Q."/>
        </authorList>
    </citation>
    <scope>NUCLEOTIDE SEQUENCE [LARGE SCALE GENOMIC DNA]</scope>
    <source>
        <strain evidence="1 2">FJAT-4402</strain>
    </source>
</reference>
<dbReference type="AlphaFoldDB" id="A0A0M5JEY0"/>
<dbReference type="RefSeq" id="WP_053604498.1">
    <property type="nucleotide sequence ID" value="NZ_CP012600.1"/>
</dbReference>
<evidence type="ECO:0000313" key="1">
    <source>
        <dbReference type="EMBL" id="ALC82689.1"/>
    </source>
</evidence>
<reference evidence="2" key="1">
    <citation type="submission" date="2015-08" db="EMBL/GenBank/DDBJ databases">
        <title>Genome sequencing project for genomic taxonomy and phylogenomics of Bacillus-like bacteria.</title>
        <authorList>
            <person name="Liu B."/>
            <person name="Wang J."/>
            <person name="Zhu Y."/>
            <person name="Liu G."/>
            <person name="Chen Q."/>
            <person name="Chen Z."/>
            <person name="Lan J."/>
            <person name="Che J."/>
            <person name="Ge C."/>
            <person name="Shi H."/>
            <person name="Pan Z."/>
            <person name="Liu X."/>
        </authorList>
    </citation>
    <scope>NUCLEOTIDE SEQUENCE [LARGE SCALE GENOMIC DNA]</scope>
    <source>
        <strain evidence="2">FJAT-4402</strain>
    </source>
</reference>
<keyword evidence="2" id="KW-1185">Reference proteome</keyword>
<evidence type="ECO:0008006" key="3">
    <source>
        <dbReference type="Google" id="ProtNLM"/>
    </source>
</evidence>
<dbReference type="Proteomes" id="UP000067625">
    <property type="component" value="Chromosome"/>
</dbReference>
<dbReference type="EMBL" id="CP012600">
    <property type="protein sequence ID" value="ALC82689.1"/>
    <property type="molecule type" value="Genomic_DNA"/>
</dbReference>
<dbReference type="PATRIC" id="fig|1441095.3.peg.3245"/>
<gene>
    <name evidence="1" type="ORF">AM592_14700</name>
</gene>
<evidence type="ECO:0000313" key="2">
    <source>
        <dbReference type="Proteomes" id="UP000067625"/>
    </source>
</evidence>
<name>A0A0M5JEY0_9BACI</name>